<reference evidence="1" key="2">
    <citation type="journal article" date="2021" name="Genome Biol. Evol.">
        <title>Developing a high-quality reference genome for a parasitic bivalve with doubly uniparental inheritance (Bivalvia: Unionida).</title>
        <authorList>
            <person name="Smith C.H."/>
        </authorList>
    </citation>
    <scope>NUCLEOTIDE SEQUENCE</scope>
    <source>
        <strain evidence="1">CHS0354</strain>
        <tissue evidence="1">Mantle</tissue>
    </source>
</reference>
<dbReference type="Proteomes" id="UP001195483">
    <property type="component" value="Unassembled WGS sequence"/>
</dbReference>
<organism evidence="1 2">
    <name type="scientific">Potamilus streckersoni</name>
    <dbReference type="NCBI Taxonomy" id="2493646"/>
    <lineage>
        <taxon>Eukaryota</taxon>
        <taxon>Metazoa</taxon>
        <taxon>Spiralia</taxon>
        <taxon>Lophotrochozoa</taxon>
        <taxon>Mollusca</taxon>
        <taxon>Bivalvia</taxon>
        <taxon>Autobranchia</taxon>
        <taxon>Heteroconchia</taxon>
        <taxon>Palaeoheterodonta</taxon>
        <taxon>Unionida</taxon>
        <taxon>Unionoidea</taxon>
        <taxon>Unionidae</taxon>
        <taxon>Ambleminae</taxon>
        <taxon>Lampsilini</taxon>
        <taxon>Potamilus</taxon>
    </lineage>
</organism>
<proteinExistence type="predicted"/>
<sequence length="99" mass="11567">MATTKTRKRKPLSWLNVTRCNVNQLDPNGELAESTHFLSELRPRPEDVNIKGDVKTKFGTLVSYYLVTRFIKLPVYVTFMRKDTSLFIDLNNRLLKLHI</sequence>
<dbReference type="EMBL" id="JAEAOA010002205">
    <property type="protein sequence ID" value="KAK3601393.1"/>
    <property type="molecule type" value="Genomic_DNA"/>
</dbReference>
<evidence type="ECO:0000313" key="1">
    <source>
        <dbReference type="EMBL" id="KAK3601393.1"/>
    </source>
</evidence>
<reference evidence="1" key="1">
    <citation type="journal article" date="2021" name="Genome Biol. Evol.">
        <title>A High-Quality Reference Genome for a Parasitic Bivalve with Doubly Uniparental Inheritance (Bivalvia: Unionida).</title>
        <authorList>
            <person name="Smith C.H."/>
        </authorList>
    </citation>
    <scope>NUCLEOTIDE SEQUENCE</scope>
    <source>
        <strain evidence="1">CHS0354</strain>
    </source>
</reference>
<comment type="caution">
    <text evidence="1">The sequence shown here is derived from an EMBL/GenBank/DDBJ whole genome shotgun (WGS) entry which is preliminary data.</text>
</comment>
<dbReference type="AlphaFoldDB" id="A0AAE0W451"/>
<keyword evidence="2" id="KW-1185">Reference proteome</keyword>
<protein>
    <submittedName>
        <fullName evidence="1">Uncharacterized protein</fullName>
    </submittedName>
</protein>
<accession>A0AAE0W451</accession>
<name>A0AAE0W451_9BIVA</name>
<gene>
    <name evidence="1" type="ORF">CHS0354_037714</name>
</gene>
<reference evidence="1" key="3">
    <citation type="submission" date="2023-05" db="EMBL/GenBank/DDBJ databases">
        <authorList>
            <person name="Smith C.H."/>
        </authorList>
    </citation>
    <scope>NUCLEOTIDE SEQUENCE</scope>
    <source>
        <strain evidence="1">CHS0354</strain>
        <tissue evidence="1">Mantle</tissue>
    </source>
</reference>
<evidence type="ECO:0000313" key="2">
    <source>
        <dbReference type="Proteomes" id="UP001195483"/>
    </source>
</evidence>